<organism evidence="3 4">
    <name type="scientific">Rhodothermus profundi</name>
    <dbReference type="NCBI Taxonomy" id="633813"/>
    <lineage>
        <taxon>Bacteria</taxon>
        <taxon>Pseudomonadati</taxon>
        <taxon>Rhodothermota</taxon>
        <taxon>Rhodothermia</taxon>
        <taxon>Rhodothermales</taxon>
        <taxon>Rhodothermaceae</taxon>
        <taxon>Rhodothermus</taxon>
    </lineage>
</organism>
<evidence type="ECO:0000313" key="3">
    <source>
        <dbReference type="EMBL" id="SHK59086.1"/>
    </source>
</evidence>
<dbReference type="InterPro" id="IPR002052">
    <property type="entry name" value="DNA_methylase_N6_adenine_CS"/>
</dbReference>
<name>A0A1M6TQ74_9BACT</name>
<sequence length="182" mass="20473">MRIIAGRFRRKTLRAPQGHLTRPTTDRTRESLFHLVESRMDLEGADVLDLFAGTGALGLEAISRGAAAVTFVELQGPVLAYARENARALGVEEACVFIRGDAVAYLRRYSGPPFDLILADPPYDLPELPQLPEMAFPHLKPHGLFVLEHDKRHKFEGHPHLDTSRRYGRTIVSVFRPQPVKR</sequence>
<evidence type="ECO:0008006" key="5">
    <source>
        <dbReference type="Google" id="ProtNLM"/>
    </source>
</evidence>
<evidence type="ECO:0000313" key="4">
    <source>
        <dbReference type="Proteomes" id="UP000185812"/>
    </source>
</evidence>
<dbReference type="Gene3D" id="3.40.50.150">
    <property type="entry name" value="Vaccinia Virus protein VP39"/>
    <property type="match status" value="1"/>
</dbReference>
<keyword evidence="4" id="KW-1185">Reference proteome</keyword>
<dbReference type="OrthoDB" id="9803017at2"/>
<dbReference type="SUPFAM" id="SSF53335">
    <property type="entry name" value="S-adenosyl-L-methionine-dependent methyltransferases"/>
    <property type="match status" value="1"/>
</dbReference>
<dbReference type="InterPro" id="IPR029063">
    <property type="entry name" value="SAM-dependent_MTases_sf"/>
</dbReference>
<proteinExistence type="predicted"/>
<keyword evidence="1" id="KW-0489">Methyltransferase</keyword>
<dbReference type="PROSITE" id="PS00092">
    <property type="entry name" value="N6_MTASE"/>
    <property type="match status" value="1"/>
</dbReference>
<dbReference type="RefSeq" id="WP_072715341.1">
    <property type="nucleotide sequence ID" value="NZ_FRAU01000004.1"/>
</dbReference>
<dbReference type="PANTHER" id="PTHR43542">
    <property type="entry name" value="METHYLTRANSFERASE"/>
    <property type="match status" value="1"/>
</dbReference>
<dbReference type="AlphaFoldDB" id="A0A1M6TQ74"/>
<dbReference type="PIRSF" id="PIRSF004553">
    <property type="entry name" value="CHP00095"/>
    <property type="match status" value="1"/>
</dbReference>
<dbReference type="STRING" id="633813.SAMN04488087_1486"/>
<dbReference type="GO" id="GO:0008168">
    <property type="term" value="F:methyltransferase activity"/>
    <property type="evidence" value="ECO:0007669"/>
    <property type="project" value="UniProtKB-KW"/>
</dbReference>
<reference evidence="4" key="1">
    <citation type="submission" date="2016-11" db="EMBL/GenBank/DDBJ databases">
        <authorList>
            <person name="Varghese N."/>
            <person name="Submissions S."/>
        </authorList>
    </citation>
    <scope>NUCLEOTIDE SEQUENCE [LARGE SCALE GENOMIC DNA]</scope>
    <source>
        <strain evidence="4">DSM 22212</strain>
    </source>
</reference>
<dbReference type="Pfam" id="PF03602">
    <property type="entry name" value="Cons_hypoth95"/>
    <property type="match status" value="1"/>
</dbReference>
<dbReference type="Proteomes" id="UP000185812">
    <property type="component" value="Unassembled WGS sequence"/>
</dbReference>
<evidence type="ECO:0000256" key="1">
    <source>
        <dbReference type="ARBA" id="ARBA00022603"/>
    </source>
</evidence>
<dbReference type="PANTHER" id="PTHR43542:SF1">
    <property type="entry name" value="METHYLTRANSFERASE"/>
    <property type="match status" value="1"/>
</dbReference>
<dbReference type="InterPro" id="IPR004398">
    <property type="entry name" value="RNA_MeTrfase_RsmD"/>
</dbReference>
<dbReference type="CDD" id="cd02440">
    <property type="entry name" value="AdoMet_MTases"/>
    <property type="match status" value="1"/>
</dbReference>
<gene>
    <name evidence="3" type="ORF">SAMN04488087_1486</name>
</gene>
<dbReference type="GO" id="GO:0031167">
    <property type="term" value="P:rRNA methylation"/>
    <property type="evidence" value="ECO:0007669"/>
    <property type="project" value="InterPro"/>
</dbReference>
<dbReference type="GO" id="GO:0003676">
    <property type="term" value="F:nucleic acid binding"/>
    <property type="evidence" value="ECO:0007669"/>
    <property type="project" value="InterPro"/>
</dbReference>
<evidence type="ECO:0000256" key="2">
    <source>
        <dbReference type="ARBA" id="ARBA00022679"/>
    </source>
</evidence>
<protein>
    <recommendedName>
        <fullName evidence="5">16S rRNA (Guanine(966)-N(2))-methyltransferase RsmD</fullName>
    </recommendedName>
</protein>
<dbReference type="EMBL" id="FRAU01000004">
    <property type="protein sequence ID" value="SHK59086.1"/>
    <property type="molecule type" value="Genomic_DNA"/>
</dbReference>
<accession>A0A1M6TQ74</accession>
<keyword evidence="2" id="KW-0808">Transferase</keyword>